<dbReference type="GO" id="GO:0003723">
    <property type="term" value="F:RNA binding"/>
    <property type="evidence" value="ECO:0007669"/>
    <property type="project" value="TreeGrafter"/>
</dbReference>
<comment type="caution">
    <text evidence="4">The sequence shown here is derived from an EMBL/GenBank/DDBJ whole genome shotgun (WGS) entry which is preliminary data.</text>
</comment>
<keyword evidence="3" id="KW-0687">Ribonucleoprotein</keyword>
<dbReference type="InterPro" id="IPR038526">
    <property type="entry name" value="Ribosomal_eL22_sf"/>
</dbReference>
<dbReference type="GO" id="GO:0002181">
    <property type="term" value="P:cytoplasmic translation"/>
    <property type="evidence" value="ECO:0007669"/>
    <property type="project" value="TreeGrafter"/>
</dbReference>
<organism evidence="4 5">
    <name type="scientific">Wickerhamiella sorbophila</name>
    <dbReference type="NCBI Taxonomy" id="45607"/>
    <lineage>
        <taxon>Eukaryota</taxon>
        <taxon>Fungi</taxon>
        <taxon>Dikarya</taxon>
        <taxon>Ascomycota</taxon>
        <taxon>Saccharomycotina</taxon>
        <taxon>Dipodascomycetes</taxon>
        <taxon>Dipodascales</taxon>
        <taxon>Trichomonascaceae</taxon>
        <taxon>Wickerhamiella</taxon>
    </lineage>
</organism>
<evidence type="ECO:0000256" key="1">
    <source>
        <dbReference type="ARBA" id="ARBA00007817"/>
    </source>
</evidence>
<comment type="similarity">
    <text evidence="1">Belongs to the eukaryotic ribosomal protein eL22 family.</text>
</comment>
<dbReference type="InterPro" id="IPR002671">
    <property type="entry name" value="Ribosomal_eL22"/>
</dbReference>
<dbReference type="GO" id="GO:0005840">
    <property type="term" value="C:ribosome"/>
    <property type="evidence" value="ECO:0007669"/>
    <property type="project" value="UniProtKB-KW"/>
</dbReference>
<dbReference type="GO" id="GO:0003735">
    <property type="term" value="F:structural constituent of ribosome"/>
    <property type="evidence" value="ECO:0007669"/>
    <property type="project" value="InterPro"/>
</dbReference>
<dbReference type="Proteomes" id="UP000238350">
    <property type="component" value="Unassembled WGS sequence"/>
</dbReference>
<keyword evidence="5" id="KW-1185">Reference proteome</keyword>
<dbReference type="GeneID" id="36516126"/>
<sequence length="130" mass="14899">MAPVKSKKASKQAKKIVLDATNANAETQIFDVEAFVKYLKEHIKVEGRTGQLEDKVTVASSGNKVTVTSTVKFSGKYAKYLTKRFLKKNELRDWLRVVATTRGVYEIRFFNLSADEEEEEEEEEDEEDEE</sequence>
<evidence type="ECO:0000256" key="3">
    <source>
        <dbReference type="ARBA" id="ARBA00023274"/>
    </source>
</evidence>
<dbReference type="Gene3D" id="3.30.1360.210">
    <property type="match status" value="1"/>
</dbReference>
<dbReference type="PANTHER" id="PTHR10064">
    <property type="entry name" value="60S RIBOSOMAL PROTEIN L22"/>
    <property type="match status" value="1"/>
</dbReference>
<evidence type="ECO:0000313" key="4">
    <source>
        <dbReference type="EMBL" id="PRT54758.1"/>
    </source>
</evidence>
<protein>
    <submittedName>
        <fullName evidence="4">60S ribosomal protein L22</fullName>
    </submittedName>
</protein>
<dbReference type="RefSeq" id="XP_024664703.1">
    <property type="nucleotide sequence ID" value="XM_024808935.1"/>
</dbReference>
<gene>
    <name evidence="4" type="ORF">B9G98_02378</name>
</gene>
<reference evidence="4 5" key="1">
    <citation type="submission" date="2017-04" db="EMBL/GenBank/DDBJ databases">
        <title>Genome sequencing of [Candida] sorbophila.</title>
        <authorList>
            <person name="Ahn J.O."/>
        </authorList>
    </citation>
    <scope>NUCLEOTIDE SEQUENCE [LARGE SCALE GENOMIC DNA]</scope>
    <source>
        <strain evidence="4 5">DS02</strain>
    </source>
</reference>
<dbReference type="PANTHER" id="PTHR10064:SF31">
    <property type="entry name" value="LARGE RIBOSOMAL SUBUNIT PROTEIN EL22A-RELATED"/>
    <property type="match status" value="1"/>
</dbReference>
<dbReference type="FunFam" id="3.30.1360.210:FF:000002">
    <property type="entry name" value="60S ribosomal protein L22-2"/>
    <property type="match status" value="1"/>
</dbReference>
<evidence type="ECO:0000313" key="5">
    <source>
        <dbReference type="Proteomes" id="UP000238350"/>
    </source>
</evidence>
<dbReference type="EMBL" id="NDIQ01000021">
    <property type="protein sequence ID" value="PRT54758.1"/>
    <property type="molecule type" value="Genomic_DNA"/>
</dbReference>
<dbReference type="OrthoDB" id="10259820at2759"/>
<name>A0A2T0FID7_9ASCO</name>
<dbReference type="STRING" id="45607.A0A2T0FID7"/>
<dbReference type="Pfam" id="PF01776">
    <property type="entry name" value="Ribosomal_L22e"/>
    <property type="match status" value="1"/>
</dbReference>
<dbReference type="GO" id="GO:1990904">
    <property type="term" value="C:ribonucleoprotein complex"/>
    <property type="evidence" value="ECO:0007669"/>
    <property type="project" value="UniProtKB-KW"/>
</dbReference>
<evidence type="ECO:0000256" key="2">
    <source>
        <dbReference type="ARBA" id="ARBA00022980"/>
    </source>
</evidence>
<proteinExistence type="inferred from homology"/>
<keyword evidence="2 4" id="KW-0689">Ribosomal protein</keyword>
<accession>A0A2T0FID7</accession>
<dbReference type="AlphaFoldDB" id="A0A2T0FID7"/>